<sequence>MPDFKEITKGGWHPKGKDGKSKESWRGDFKGIAQVSSWLGKGDQNSSNTTEASEHISRPLSSLKDPAAFGPPPKHIHFHGGAALPNQITPDRRGLGAPLSQEEIQANKRRADEEEQRRIAEEEERTKPKPPPAPFRADTTGLSTSHLPPPPVRRDIADRPRPSPAAKPKPPSLPPRLPPRQNSSTIASPPSTSGAATPEPDAHKGILNQASLNRLGAAGVSVPELGIGGASTPTPPPRSPVPSHSSGPNASQLDELQSRFSRLNSSGSPAKETPSEGTSFAQKQAAFKTVSSFRNDPSSVSFSDARNAASTANNFRERHGDQVKSGWQSANKFNDKYGITNKVGCYAGIGAQQPSEPASPMIEMRDNTSEGQSSIVGKKKPPPPPVKRAELSASGVSKDTGPPPIPMASKPKFQPSSPEVQVQDLDLDLKSEWFAKSPPAFPPASIIRLPGTRSYASTSGWSSTGVRKIHTFTGAIRDNGTLATTIIHLTWDSSNPGLTVKAQQRHLPPPRKLTRSELESYREQYSDAIARWSESKMAQQVGDGECWTLANEALLAVAANCSSRGEEPCMPSQSLVHGFLIYSYIPSVSPHPEPRGGTLEAGVARGDILQLRTAHFKAKDGMSEKWAGAPDHTAVVVGVEPNGAVRVVEQNVGGVKRVREGSYDMSELVRGEARIFRAVGESWAGKLEPRW</sequence>
<dbReference type="InterPro" id="IPR057402">
    <property type="entry name" value="AIM3_BBC1_C"/>
</dbReference>
<dbReference type="GeneID" id="36576823"/>
<feature type="region of interest" description="Disordered" evidence="1">
    <location>
        <begin position="351"/>
        <end position="418"/>
    </location>
</feature>
<dbReference type="EMBL" id="KZ679011">
    <property type="protein sequence ID" value="PSS18397.1"/>
    <property type="molecule type" value="Genomic_DNA"/>
</dbReference>
<dbReference type="Pfam" id="PF25459">
    <property type="entry name" value="AIM3_BBC1_C"/>
    <property type="match status" value="1"/>
</dbReference>
<reference evidence="3 4" key="1">
    <citation type="journal article" date="2018" name="New Phytol.">
        <title>Comparative genomics and transcriptomics depict ericoid mycorrhizal fungi as versatile saprotrophs and plant mutualists.</title>
        <authorList>
            <person name="Martino E."/>
            <person name="Morin E."/>
            <person name="Grelet G.A."/>
            <person name="Kuo A."/>
            <person name="Kohler A."/>
            <person name="Daghino S."/>
            <person name="Barry K.W."/>
            <person name="Cichocki N."/>
            <person name="Clum A."/>
            <person name="Dockter R.B."/>
            <person name="Hainaut M."/>
            <person name="Kuo R.C."/>
            <person name="LaButti K."/>
            <person name="Lindahl B.D."/>
            <person name="Lindquist E.A."/>
            <person name="Lipzen A."/>
            <person name="Khouja H.R."/>
            <person name="Magnuson J."/>
            <person name="Murat C."/>
            <person name="Ohm R.A."/>
            <person name="Singer S.W."/>
            <person name="Spatafora J.W."/>
            <person name="Wang M."/>
            <person name="Veneault-Fourrey C."/>
            <person name="Henrissat B."/>
            <person name="Grigoriev I.V."/>
            <person name="Martin F.M."/>
            <person name="Perotto S."/>
        </authorList>
    </citation>
    <scope>NUCLEOTIDE SEQUENCE [LARGE SCALE GENOMIC DNA]</scope>
    <source>
        <strain evidence="3 4">ATCC 22711</strain>
    </source>
</reference>
<dbReference type="RefSeq" id="XP_024720749.1">
    <property type="nucleotide sequence ID" value="XM_024868742.1"/>
</dbReference>
<dbReference type="AlphaFoldDB" id="A0A2T3B1G3"/>
<evidence type="ECO:0000259" key="2">
    <source>
        <dbReference type="Pfam" id="PF25459"/>
    </source>
</evidence>
<gene>
    <name evidence="3" type="ORF">M430DRAFT_58574</name>
</gene>
<dbReference type="STRING" id="857342.A0A2T3B1G3"/>
<feature type="compositionally biased region" description="Polar residues" evidence="1">
    <location>
        <begin position="181"/>
        <end position="195"/>
    </location>
</feature>
<name>A0A2T3B1G3_AMORE</name>
<feature type="region of interest" description="Disordered" evidence="1">
    <location>
        <begin position="1"/>
        <end position="210"/>
    </location>
</feature>
<dbReference type="OrthoDB" id="3357271at2759"/>
<feature type="compositionally biased region" description="Basic and acidic residues" evidence="1">
    <location>
        <begin position="152"/>
        <end position="161"/>
    </location>
</feature>
<keyword evidence="4" id="KW-1185">Reference proteome</keyword>
<protein>
    <recommendedName>
        <fullName evidence="2">BBC1/AIM3 cysteine proteinase-fold domain-containing protein</fullName>
    </recommendedName>
</protein>
<evidence type="ECO:0000313" key="3">
    <source>
        <dbReference type="EMBL" id="PSS18397.1"/>
    </source>
</evidence>
<feature type="region of interest" description="Disordered" evidence="1">
    <location>
        <begin position="222"/>
        <end position="327"/>
    </location>
</feature>
<dbReference type="InParanoid" id="A0A2T3B1G3"/>
<feature type="compositionally biased region" description="Pro residues" evidence="1">
    <location>
        <begin position="162"/>
        <end position="178"/>
    </location>
</feature>
<evidence type="ECO:0000256" key="1">
    <source>
        <dbReference type="SAM" id="MobiDB-lite"/>
    </source>
</evidence>
<organism evidence="3 4">
    <name type="scientific">Amorphotheca resinae ATCC 22711</name>
    <dbReference type="NCBI Taxonomy" id="857342"/>
    <lineage>
        <taxon>Eukaryota</taxon>
        <taxon>Fungi</taxon>
        <taxon>Dikarya</taxon>
        <taxon>Ascomycota</taxon>
        <taxon>Pezizomycotina</taxon>
        <taxon>Leotiomycetes</taxon>
        <taxon>Helotiales</taxon>
        <taxon>Amorphothecaceae</taxon>
        <taxon>Amorphotheca</taxon>
    </lineage>
</organism>
<accession>A0A2T3B1G3</accession>
<feature type="compositionally biased region" description="Basic and acidic residues" evidence="1">
    <location>
        <begin position="15"/>
        <end position="29"/>
    </location>
</feature>
<proteinExistence type="predicted"/>
<feature type="domain" description="BBC1/AIM3 cysteine proteinase-fold" evidence="2">
    <location>
        <begin position="503"/>
        <end position="686"/>
    </location>
</feature>
<feature type="compositionally biased region" description="Basic and acidic residues" evidence="1">
    <location>
        <begin position="105"/>
        <end position="127"/>
    </location>
</feature>
<dbReference type="Proteomes" id="UP000241818">
    <property type="component" value="Unassembled WGS sequence"/>
</dbReference>
<evidence type="ECO:0000313" key="4">
    <source>
        <dbReference type="Proteomes" id="UP000241818"/>
    </source>
</evidence>
<feature type="compositionally biased region" description="Polar residues" evidence="1">
    <location>
        <begin position="289"/>
        <end position="314"/>
    </location>
</feature>
<feature type="compositionally biased region" description="Polar residues" evidence="1">
    <location>
        <begin position="249"/>
        <end position="268"/>
    </location>
</feature>